<reference evidence="4 5" key="1">
    <citation type="submission" date="2016-10" db="EMBL/GenBank/DDBJ databases">
        <authorList>
            <person name="Varghese N."/>
            <person name="Submissions S."/>
        </authorList>
    </citation>
    <scope>NUCLEOTIDE SEQUENCE [LARGE SCALE GENOMIC DNA]</scope>
    <source>
        <strain evidence="4 5">DSM 13796</strain>
    </source>
</reference>
<name>A0A1I5Y8K7_9BACI</name>
<dbReference type="RefSeq" id="WP_061803727.1">
    <property type="nucleotide sequence ID" value="NZ_FOXX01000002.1"/>
</dbReference>
<evidence type="ECO:0000313" key="4">
    <source>
        <dbReference type="EMBL" id="SFQ40503.1"/>
    </source>
</evidence>
<dbReference type="Proteomes" id="UP000182762">
    <property type="component" value="Unassembled WGS sequence"/>
</dbReference>
<organism evidence="4 5">
    <name type="scientific">Priestia endophytica DSM 13796</name>
    <dbReference type="NCBI Taxonomy" id="1121089"/>
    <lineage>
        <taxon>Bacteria</taxon>
        <taxon>Bacillati</taxon>
        <taxon>Bacillota</taxon>
        <taxon>Bacilli</taxon>
        <taxon>Bacillales</taxon>
        <taxon>Bacillaceae</taxon>
        <taxon>Priestia</taxon>
    </lineage>
</organism>
<dbReference type="InterPro" id="IPR006119">
    <property type="entry name" value="Resolv_N"/>
</dbReference>
<dbReference type="Pfam" id="PF00239">
    <property type="entry name" value="Resolvase"/>
    <property type="match status" value="1"/>
</dbReference>
<dbReference type="PANTHER" id="PTHR30461">
    <property type="entry name" value="DNA-INVERTASE FROM LAMBDOID PROPHAGE"/>
    <property type="match status" value="1"/>
</dbReference>
<proteinExistence type="predicted"/>
<feature type="domain" description="Resolvase/invertase-type recombinase catalytic" evidence="2">
    <location>
        <begin position="5"/>
        <end position="151"/>
    </location>
</feature>
<dbReference type="PANTHER" id="PTHR30461:SF23">
    <property type="entry name" value="DNA RECOMBINASE-RELATED"/>
    <property type="match status" value="1"/>
</dbReference>
<dbReference type="Gene3D" id="3.90.1750.20">
    <property type="entry name" value="Putative Large Serine Recombinase, Chain B, Domain 2"/>
    <property type="match status" value="1"/>
</dbReference>
<dbReference type="SMART" id="SM00857">
    <property type="entry name" value="Resolvase"/>
    <property type="match status" value="1"/>
</dbReference>
<evidence type="ECO:0000259" key="3">
    <source>
        <dbReference type="PROSITE" id="PS51737"/>
    </source>
</evidence>
<dbReference type="SUPFAM" id="SSF53041">
    <property type="entry name" value="Resolvase-like"/>
    <property type="match status" value="1"/>
</dbReference>
<dbReference type="InterPro" id="IPR011109">
    <property type="entry name" value="DNA_bind_recombinase_dom"/>
</dbReference>
<evidence type="ECO:0000256" key="1">
    <source>
        <dbReference type="SAM" id="Coils"/>
    </source>
</evidence>
<dbReference type="InterPro" id="IPR036162">
    <property type="entry name" value="Resolvase-like_N_sf"/>
</dbReference>
<dbReference type="PROSITE" id="PS51736">
    <property type="entry name" value="RECOMBINASES_3"/>
    <property type="match status" value="1"/>
</dbReference>
<evidence type="ECO:0000313" key="5">
    <source>
        <dbReference type="Proteomes" id="UP000182762"/>
    </source>
</evidence>
<accession>A0A1I5Y8K7</accession>
<sequence length="518" mass="60781">MTIRHVAIYLRISRDKKEGIDTLSNHRDILIDFCRSSQWTYERYEEIVSGGGSELENRPELYRLLNDIDLFDGILVFELSRLSRNGLVSQQIKQVCIDYDKKVITPYQIYDLANNHNDRLLYDFGSVIASQEHALIGKRSKTNKKIMAKSGLHVSGSVPFGYIRNPHTKKLEIHQEQAEIVKLIFQLHAKGYGSFSIRNILNERGYRTAKGGYFELPTIKRIIRNPAYKGTNVFNDRRKVKERDKFIYKIVETIQVPNAWDPIIPPEEWEKANEDRKKRAEHAETTREKAANKTGVTLLKDLLYCGVCGKKMTIRKDKGSKYMLKRCEYLLPSGEKCPNRGVMLKYVEEDVVEHIKQYKDEIISILYSLKLDEWSGTEKDYNNHLEQIEKEIRRIRIEEENLLNLAIKGLFSEEQILTKRQELLNTLHTFTTQKEAIIDELTNLKKLDTKERLQTAVEGIHELEIVLENDMSEEANRSMKRIIHKIYYKRVIPEDLLKKSTRNKERKLYPFTLNIHYK</sequence>
<protein>
    <submittedName>
        <fullName evidence="4">Site-specific DNA recombinase</fullName>
    </submittedName>
</protein>
<keyword evidence="5" id="KW-1185">Reference proteome</keyword>
<dbReference type="EMBL" id="FOXX01000002">
    <property type="protein sequence ID" value="SFQ40503.1"/>
    <property type="molecule type" value="Genomic_DNA"/>
</dbReference>
<dbReference type="PROSITE" id="PS51737">
    <property type="entry name" value="RECOMBINASE_DNA_BIND"/>
    <property type="match status" value="1"/>
</dbReference>
<dbReference type="CDD" id="cd00338">
    <property type="entry name" value="Ser_Recombinase"/>
    <property type="match status" value="1"/>
</dbReference>
<dbReference type="Pfam" id="PF07508">
    <property type="entry name" value="Recombinase"/>
    <property type="match status" value="1"/>
</dbReference>
<evidence type="ECO:0000259" key="2">
    <source>
        <dbReference type="PROSITE" id="PS51736"/>
    </source>
</evidence>
<dbReference type="InterPro" id="IPR025827">
    <property type="entry name" value="Zn_ribbon_recom_dom"/>
</dbReference>
<dbReference type="InterPro" id="IPR038109">
    <property type="entry name" value="DNA_bind_recomb_sf"/>
</dbReference>
<dbReference type="Gene3D" id="3.40.50.1390">
    <property type="entry name" value="Resolvase, N-terminal catalytic domain"/>
    <property type="match status" value="1"/>
</dbReference>
<feature type="domain" description="Recombinase" evidence="3">
    <location>
        <begin position="159"/>
        <end position="282"/>
    </location>
</feature>
<keyword evidence="1" id="KW-0175">Coiled coil</keyword>
<dbReference type="InterPro" id="IPR050639">
    <property type="entry name" value="SSR_resolvase"/>
</dbReference>
<gene>
    <name evidence="4" type="ORF">SAMN02745910_01309</name>
</gene>
<feature type="coiled-coil region" evidence="1">
    <location>
        <begin position="371"/>
        <end position="405"/>
    </location>
</feature>
<dbReference type="GeneID" id="93710031"/>
<dbReference type="Pfam" id="PF13408">
    <property type="entry name" value="Zn_ribbon_recom"/>
    <property type="match status" value="1"/>
</dbReference>
<comment type="caution">
    <text evidence="4">The sequence shown here is derived from an EMBL/GenBank/DDBJ whole genome shotgun (WGS) entry which is preliminary data.</text>
</comment>